<evidence type="ECO:0000256" key="2">
    <source>
        <dbReference type="ARBA" id="ARBA00022475"/>
    </source>
</evidence>
<feature type="transmembrane region" description="Helical" evidence="6">
    <location>
        <begin position="241"/>
        <end position="268"/>
    </location>
</feature>
<dbReference type="OrthoDB" id="9789927at2"/>
<feature type="transmembrane region" description="Helical" evidence="6">
    <location>
        <begin position="275"/>
        <end position="294"/>
    </location>
</feature>
<dbReference type="PANTHER" id="PTHR30482">
    <property type="entry name" value="HIGH-AFFINITY BRANCHED-CHAIN AMINO ACID TRANSPORT SYSTEM PERMEASE"/>
    <property type="match status" value="1"/>
</dbReference>
<feature type="transmembrane region" description="Helical" evidence="6">
    <location>
        <begin position="83"/>
        <end position="105"/>
    </location>
</feature>
<dbReference type="EMBL" id="RCHR01000002">
    <property type="protein sequence ID" value="RLL46833.1"/>
    <property type="molecule type" value="Genomic_DNA"/>
</dbReference>
<evidence type="ECO:0000313" key="8">
    <source>
        <dbReference type="Proteomes" id="UP000270219"/>
    </source>
</evidence>
<comment type="caution">
    <text evidence="7">The sequence shown here is derived from an EMBL/GenBank/DDBJ whole genome shotgun (WGS) entry which is preliminary data.</text>
</comment>
<evidence type="ECO:0000256" key="4">
    <source>
        <dbReference type="ARBA" id="ARBA00022989"/>
    </source>
</evidence>
<name>A0A498D8V2_9BACI</name>
<evidence type="ECO:0000256" key="5">
    <source>
        <dbReference type="ARBA" id="ARBA00023136"/>
    </source>
</evidence>
<dbReference type="InterPro" id="IPR001851">
    <property type="entry name" value="ABC_transp_permease"/>
</dbReference>
<dbReference type="Pfam" id="PF02653">
    <property type="entry name" value="BPD_transp_2"/>
    <property type="match status" value="1"/>
</dbReference>
<reference evidence="7 8" key="1">
    <citation type="submission" date="2018-10" db="EMBL/GenBank/DDBJ databases">
        <title>Oceanobacillus sp. YLB-02 draft genome.</title>
        <authorList>
            <person name="Yu L."/>
        </authorList>
    </citation>
    <scope>NUCLEOTIDE SEQUENCE [LARGE SCALE GENOMIC DNA]</scope>
    <source>
        <strain evidence="7 8">YLB-02</strain>
    </source>
</reference>
<dbReference type="CDD" id="cd06581">
    <property type="entry name" value="TM_PBP1_LivM_like"/>
    <property type="match status" value="1"/>
</dbReference>
<dbReference type="AlphaFoldDB" id="A0A498D8V2"/>
<feature type="transmembrane region" description="Helical" evidence="6">
    <location>
        <begin position="151"/>
        <end position="172"/>
    </location>
</feature>
<keyword evidence="8" id="KW-1185">Reference proteome</keyword>
<dbReference type="PANTHER" id="PTHR30482:SF10">
    <property type="entry name" value="HIGH-AFFINITY BRANCHED-CHAIN AMINO ACID TRANSPORT PROTEIN BRAE"/>
    <property type="match status" value="1"/>
</dbReference>
<gene>
    <name evidence="7" type="ORF">D8M04_06440</name>
</gene>
<keyword evidence="5 6" id="KW-0472">Membrane</keyword>
<keyword evidence="2" id="KW-1003">Cell membrane</keyword>
<evidence type="ECO:0000256" key="6">
    <source>
        <dbReference type="SAM" id="Phobius"/>
    </source>
</evidence>
<comment type="subcellular location">
    <subcellularLocation>
        <location evidence="1">Cell membrane</location>
        <topology evidence="1">Multi-pass membrane protein</topology>
    </subcellularLocation>
</comment>
<feature type="transmembrane region" description="Helical" evidence="6">
    <location>
        <begin position="207"/>
        <end position="229"/>
    </location>
</feature>
<keyword evidence="4 6" id="KW-1133">Transmembrane helix</keyword>
<proteinExistence type="predicted"/>
<sequence length="330" mass="35108">MMGILSNKRLLLSLLVGFTLVYPFLFGQSGYFITLFVMISIYVITAMALNLLVGNGGQMSVGHAGFLTVGGYTVAILTTKVGLPLLVVLPLAGVVTGVIGLIIGLPAVRLKGHFLAVATLGFGISIPQIALNWNSLTGGYSGLAVSRPDWLSNNLSFFYLIILVLVLVTWLIHNILKSSLGRAFVAIRESEVAAQSTGVNLSFYKTVMFMISAFFTGIAGGLYGYWFGYVSPNDFTLATSFLLLAMVVVGGLASIPGAIIGAVIFTILPELTRSFVGLNNIIIGIAVVLAILFLPKGLVSITEFFKKRSQPITVKEGTDRTGGMVKDANI</sequence>
<evidence type="ECO:0000256" key="1">
    <source>
        <dbReference type="ARBA" id="ARBA00004651"/>
    </source>
</evidence>
<accession>A0A498D8V2</accession>
<protein>
    <submittedName>
        <fullName evidence="7">Branched-chain amino acid ABC transporter permease</fullName>
    </submittedName>
</protein>
<evidence type="ECO:0000256" key="3">
    <source>
        <dbReference type="ARBA" id="ARBA00022692"/>
    </source>
</evidence>
<dbReference type="GO" id="GO:0015658">
    <property type="term" value="F:branched-chain amino acid transmembrane transporter activity"/>
    <property type="evidence" value="ECO:0007669"/>
    <property type="project" value="InterPro"/>
</dbReference>
<dbReference type="Proteomes" id="UP000270219">
    <property type="component" value="Unassembled WGS sequence"/>
</dbReference>
<dbReference type="GO" id="GO:0005886">
    <property type="term" value="C:plasma membrane"/>
    <property type="evidence" value="ECO:0007669"/>
    <property type="project" value="UniProtKB-SubCell"/>
</dbReference>
<feature type="transmembrane region" description="Helical" evidence="6">
    <location>
        <begin position="60"/>
        <end position="77"/>
    </location>
</feature>
<keyword evidence="3 6" id="KW-0812">Transmembrane</keyword>
<evidence type="ECO:0000313" key="7">
    <source>
        <dbReference type="EMBL" id="RLL46833.1"/>
    </source>
</evidence>
<organism evidence="7 8">
    <name type="scientific">Oceanobacillus piezotolerans</name>
    <dbReference type="NCBI Taxonomy" id="2448030"/>
    <lineage>
        <taxon>Bacteria</taxon>
        <taxon>Bacillati</taxon>
        <taxon>Bacillota</taxon>
        <taxon>Bacilli</taxon>
        <taxon>Bacillales</taxon>
        <taxon>Bacillaceae</taxon>
        <taxon>Oceanobacillus</taxon>
    </lineage>
</organism>
<dbReference type="InterPro" id="IPR043428">
    <property type="entry name" value="LivM-like"/>
</dbReference>
<feature type="transmembrane region" description="Helical" evidence="6">
    <location>
        <begin position="112"/>
        <end position="131"/>
    </location>
</feature>
<feature type="transmembrane region" description="Helical" evidence="6">
    <location>
        <begin position="33"/>
        <end position="53"/>
    </location>
</feature>